<accession>A0AAV1WNP5</accession>
<proteinExistence type="predicted"/>
<sequence>MDFSNYQQYIGGYKYSGTCTHSSPKRTLASSVAYLHHGDYQKPNSIYQPSRPCTHYPSPTKTIISSSQPKPSHITRPTTNHPTPPPDVGTSGTTYPTAGQHDRGTSPA</sequence>
<dbReference type="EMBL" id="CAXHTB010000008">
    <property type="protein sequence ID" value="CAL0310893.1"/>
    <property type="molecule type" value="Genomic_DNA"/>
</dbReference>
<comment type="caution">
    <text evidence="2">The sequence shown here is derived from an EMBL/GenBank/DDBJ whole genome shotgun (WGS) entry which is preliminary data.</text>
</comment>
<name>A0AAV1WNP5_LUPLU</name>
<keyword evidence="3" id="KW-1185">Reference proteome</keyword>
<evidence type="ECO:0000256" key="1">
    <source>
        <dbReference type="SAM" id="MobiDB-lite"/>
    </source>
</evidence>
<reference evidence="2 3" key="1">
    <citation type="submission" date="2024-03" db="EMBL/GenBank/DDBJ databases">
        <authorList>
            <person name="Martinez-Hernandez J."/>
        </authorList>
    </citation>
    <scope>NUCLEOTIDE SEQUENCE [LARGE SCALE GENOMIC DNA]</scope>
</reference>
<dbReference type="AlphaFoldDB" id="A0AAV1WNP5"/>
<feature type="region of interest" description="Disordered" evidence="1">
    <location>
        <begin position="43"/>
        <end position="108"/>
    </location>
</feature>
<gene>
    <name evidence="2" type="ORF">LLUT_LOCUS11953</name>
</gene>
<organism evidence="2 3">
    <name type="scientific">Lupinus luteus</name>
    <name type="common">European yellow lupine</name>
    <dbReference type="NCBI Taxonomy" id="3873"/>
    <lineage>
        <taxon>Eukaryota</taxon>
        <taxon>Viridiplantae</taxon>
        <taxon>Streptophyta</taxon>
        <taxon>Embryophyta</taxon>
        <taxon>Tracheophyta</taxon>
        <taxon>Spermatophyta</taxon>
        <taxon>Magnoliopsida</taxon>
        <taxon>eudicotyledons</taxon>
        <taxon>Gunneridae</taxon>
        <taxon>Pentapetalae</taxon>
        <taxon>rosids</taxon>
        <taxon>fabids</taxon>
        <taxon>Fabales</taxon>
        <taxon>Fabaceae</taxon>
        <taxon>Papilionoideae</taxon>
        <taxon>50 kb inversion clade</taxon>
        <taxon>genistoids sensu lato</taxon>
        <taxon>core genistoids</taxon>
        <taxon>Genisteae</taxon>
        <taxon>Lupinus</taxon>
    </lineage>
</organism>
<feature type="compositionally biased region" description="Polar residues" evidence="1">
    <location>
        <begin position="57"/>
        <end position="70"/>
    </location>
</feature>
<evidence type="ECO:0000313" key="2">
    <source>
        <dbReference type="EMBL" id="CAL0310893.1"/>
    </source>
</evidence>
<evidence type="ECO:0000313" key="3">
    <source>
        <dbReference type="Proteomes" id="UP001497480"/>
    </source>
</evidence>
<dbReference type="Proteomes" id="UP001497480">
    <property type="component" value="Unassembled WGS sequence"/>
</dbReference>
<protein>
    <submittedName>
        <fullName evidence="2">Uncharacterized protein</fullName>
    </submittedName>
</protein>